<keyword evidence="6" id="KW-0479">Metal-binding</keyword>
<evidence type="ECO:0000256" key="4">
    <source>
        <dbReference type="ARBA" id="ARBA00006511"/>
    </source>
</evidence>
<dbReference type="PROSITE" id="PS51471">
    <property type="entry name" value="FE2OG_OXY"/>
    <property type="match status" value="1"/>
</dbReference>
<dbReference type="Gene3D" id="6.10.140.1460">
    <property type="match status" value="1"/>
</dbReference>
<comment type="function">
    <text evidence="2">Catalyzes the post-translational formation of 4-hydroxyproline in -Xaa-Pro-Gly- sequences in collagens and other proteins.</text>
</comment>
<dbReference type="InterPro" id="IPR013547">
    <property type="entry name" value="P4H_N"/>
</dbReference>
<evidence type="ECO:0000256" key="2">
    <source>
        <dbReference type="ARBA" id="ARBA00002035"/>
    </source>
</evidence>
<keyword evidence="9" id="KW-0223">Dioxygenase</keyword>
<feature type="chain" id="PRO_5027020916" description="procollagen-proline 4-dioxygenase" evidence="13">
    <location>
        <begin position="20"/>
        <end position="515"/>
    </location>
</feature>
<evidence type="ECO:0000256" key="9">
    <source>
        <dbReference type="ARBA" id="ARBA00022964"/>
    </source>
</evidence>
<dbReference type="GO" id="GO:0031418">
    <property type="term" value="F:L-ascorbic acid binding"/>
    <property type="evidence" value="ECO:0007669"/>
    <property type="project" value="UniProtKB-KW"/>
</dbReference>
<comment type="cofactor">
    <cofactor evidence="1">
        <name>L-ascorbate</name>
        <dbReference type="ChEBI" id="CHEBI:38290"/>
    </cofactor>
</comment>
<dbReference type="InterPro" id="IPR005123">
    <property type="entry name" value="Oxoglu/Fe-dep_dioxygenase_dom"/>
</dbReference>
<proteinExistence type="inferred from homology"/>
<comment type="similarity">
    <text evidence="4">Belongs to the P4HA family.</text>
</comment>
<keyword evidence="12" id="KW-0325">Glycoprotein</keyword>
<dbReference type="Pfam" id="PF13640">
    <property type="entry name" value="2OG-FeII_Oxy_3"/>
    <property type="match status" value="1"/>
</dbReference>
<dbReference type="InterPro" id="IPR006620">
    <property type="entry name" value="Pro_4_hyd_alph"/>
</dbReference>
<dbReference type="PANTHER" id="PTHR10869:SF244">
    <property type="entry name" value="PROLYL 4-HYDROXYLASE SUBUNIT ALPHA-2"/>
    <property type="match status" value="1"/>
</dbReference>
<evidence type="ECO:0000256" key="8">
    <source>
        <dbReference type="ARBA" id="ARBA00022896"/>
    </source>
</evidence>
<dbReference type="InterPro" id="IPR044862">
    <property type="entry name" value="Pro_4_hyd_alph_FE2OG_OXY"/>
</dbReference>
<dbReference type="OMA" id="YKYYSIA"/>
<protein>
    <recommendedName>
        <fullName evidence="5">procollagen-proline 4-dioxygenase</fullName>
        <ecNumber evidence="5">1.14.11.2</ecNumber>
    </recommendedName>
</protein>
<dbReference type="InterPro" id="IPR011990">
    <property type="entry name" value="TPR-like_helical_dom_sf"/>
</dbReference>
<evidence type="ECO:0000256" key="11">
    <source>
        <dbReference type="ARBA" id="ARBA00023004"/>
    </source>
</evidence>
<evidence type="ECO:0000256" key="3">
    <source>
        <dbReference type="ARBA" id="ARBA00004319"/>
    </source>
</evidence>
<evidence type="ECO:0000256" key="5">
    <source>
        <dbReference type="ARBA" id="ARBA00012269"/>
    </source>
</evidence>
<keyword evidence="13" id="KW-0732">Signal</keyword>
<dbReference type="GO" id="GO:0005788">
    <property type="term" value="C:endoplasmic reticulum lumen"/>
    <property type="evidence" value="ECO:0007669"/>
    <property type="project" value="UniProtKB-SubCell"/>
</dbReference>
<dbReference type="SMART" id="SM00702">
    <property type="entry name" value="P4Hc"/>
    <property type="match status" value="1"/>
</dbReference>
<keyword evidence="8" id="KW-0847">Vitamin C</keyword>
<evidence type="ECO:0000256" key="13">
    <source>
        <dbReference type="SAM" id="SignalP"/>
    </source>
</evidence>
<keyword evidence="15" id="KW-1185">Reference proteome</keyword>
<keyword evidence="7" id="KW-0256">Endoplasmic reticulum</keyword>
<feature type="domain" description="Fe2OG dioxygenase" evidence="14">
    <location>
        <begin position="395"/>
        <end position="498"/>
    </location>
</feature>
<gene>
    <name evidence="16" type="primary">LOC111602015</name>
</gene>
<dbReference type="FunFam" id="2.60.120.620:FF:000011">
    <property type="entry name" value="Prolyl alpha subunit"/>
    <property type="match status" value="1"/>
</dbReference>
<evidence type="ECO:0000256" key="1">
    <source>
        <dbReference type="ARBA" id="ARBA00001961"/>
    </source>
</evidence>
<sequence>MKLTVWKLLFTSIILLTNGTKVTEKSISTSVVGMLELVQLEADLIDSLNSYADELEAKLKVLKSFVPKLQAESNEAVTQMENYVSNPINSFSLIRRMHEDWHDWKIFMESSIGQSQVAFLNKAKLQFPTKTDLNEASSSIVRLQKMYNLTAKDMARGVLNGKQYEASLTALDTYAMGRYLNKQNRDMAREWFVVTSELLKEQTPLTPLAGEREKVLHLFAQAIFDYEYYSIALSVFDHALLLANKTANPTLLSKRSKFEELARKEAEMVEKPKPKTKPTNYEIGCRGLFVRQSNMKCTYKSKDSPFLRLAPIKMEYLVLDPLVVVFHDVLSSGEIDEMQLITKPFLERTLIQHAFGAHIIQKFRTSKGMWINRNHNNLTLRIARRIMDMVDLDLQGSEPFNVMNYGIGGHYNTHYDYYNNSSVTDNRMATVLFYMTDVEQGGATVFPVLKQAVSPKRGSALFWYNIKHNGNRDPRTLHGGCPVLVGSKWTVFTQWINERANMFHRRCRKLEATAA</sequence>
<evidence type="ECO:0000313" key="16">
    <source>
        <dbReference type="RefSeq" id="XP_030080737.1"/>
    </source>
</evidence>
<evidence type="ECO:0000259" key="14">
    <source>
        <dbReference type="PROSITE" id="PS51471"/>
    </source>
</evidence>
<dbReference type="Gene3D" id="1.25.40.10">
    <property type="entry name" value="Tetratricopeptide repeat domain"/>
    <property type="match status" value="1"/>
</dbReference>
<dbReference type="GO" id="GO:0004656">
    <property type="term" value="F:procollagen-proline 4-dioxygenase activity"/>
    <property type="evidence" value="ECO:0007669"/>
    <property type="project" value="UniProtKB-EC"/>
</dbReference>
<dbReference type="KEGG" id="dhe:111602015"/>
<evidence type="ECO:0000256" key="12">
    <source>
        <dbReference type="ARBA" id="ARBA00023180"/>
    </source>
</evidence>
<keyword evidence="10" id="KW-0560">Oxidoreductase</keyword>
<dbReference type="GO" id="GO:0005506">
    <property type="term" value="F:iron ion binding"/>
    <property type="evidence" value="ECO:0007669"/>
    <property type="project" value="InterPro"/>
</dbReference>
<dbReference type="RefSeq" id="XP_030080737.1">
    <property type="nucleotide sequence ID" value="XM_030224877.1"/>
</dbReference>
<evidence type="ECO:0000256" key="10">
    <source>
        <dbReference type="ARBA" id="ARBA00023002"/>
    </source>
</evidence>
<evidence type="ECO:0000313" key="15">
    <source>
        <dbReference type="Proteomes" id="UP000504633"/>
    </source>
</evidence>
<dbReference type="InterPro" id="IPR045054">
    <property type="entry name" value="P4HA-like"/>
</dbReference>
<name>A0A6J2SX29_DROHY</name>
<evidence type="ECO:0000256" key="6">
    <source>
        <dbReference type="ARBA" id="ARBA00022723"/>
    </source>
</evidence>
<dbReference type="GeneID" id="111602015"/>
<feature type="signal peptide" evidence="13">
    <location>
        <begin position="1"/>
        <end position="19"/>
    </location>
</feature>
<dbReference type="EC" id="1.14.11.2" evidence="5"/>
<accession>A0A6J2SX29</accession>
<organism evidence="15 16">
    <name type="scientific">Drosophila hydei</name>
    <name type="common">Fruit fly</name>
    <dbReference type="NCBI Taxonomy" id="7224"/>
    <lineage>
        <taxon>Eukaryota</taxon>
        <taxon>Metazoa</taxon>
        <taxon>Ecdysozoa</taxon>
        <taxon>Arthropoda</taxon>
        <taxon>Hexapoda</taxon>
        <taxon>Insecta</taxon>
        <taxon>Pterygota</taxon>
        <taxon>Neoptera</taxon>
        <taxon>Endopterygota</taxon>
        <taxon>Diptera</taxon>
        <taxon>Brachycera</taxon>
        <taxon>Muscomorpha</taxon>
        <taxon>Ephydroidea</taxon>
        <taxon>Drosophilidae</taxon>
        <taxon>Drosophila</taxon>
    </lineage>
</organism>
<dbReference type="OrthoDB" id="420380at2759"/>
<dbReference type="Gene3D" id="2.60.120.620">
    <property type="entry name" value="q2cbj1_9rhob like domain"/>
    <property type="match status" value="1"/>
</dbReference>
<dbReference type="Pfam" id="PF08336">
    <property type="entry name" value="P4Ha_N"/>
    <property type="match status" value="1"/>
</dbReference>
<evidence type="ECO:0000256" key="7">
    <source>
        <dbReference type="ARBA" id="ARBA00022824"/>
    </source>
</evidence>
<dbReference type="Proteomes" id="UP000504633">
    <property type="component" value="Unplaced"/>
</dbReference>
<keyword evidence="11" id="KW-0408">Iron</keyword>
<comment type="subcellular location">
    <subcellularLocation>
        <location evidence="3">Endoplasmic reticulum lumen</location>
    </subcellularLocation>
</comment>
<reference evidence="16" key="1">
    <citation type="submission" date="2025-08" db="UniProtKB">
        <authorList>
            <consortium name="RefSeq"/>
        </authorList>
    </citation>
    <scope>IDENTIFICATION</scope>
    <source>
        <strain evidence="16">15085-1641.00</strain>
        <tissue evidence="16">Whole body</tissue>
    </source>
</reference>
<dbReference type="AlphaFoldDB" id="A0A6J2SX29"/>
<dbReference type="PANTHER" id="PTHR10869">
    <property type="entry name" value="PROLYL 4-HYDROXYLASE ALPHA SUBUNIT"/>
    <property type="match status" value="1"/>
</dbReference>